<protein>
    <submittedName>
        <fullName evidence="1">DUF1997 domain-containing protein</fullName>
    </submittedName>
</protein>
<name>A0ABT6F217_9SYNE</name>
<keyword evidence="2" id="KW-1185">Reference proteome</keyword>
<dbReference type="PANTHER" id="PTHR34133:SF8">
    <property type="entry name" value="OS07G0633000 PROTEIN"/>
    <property type="match status" value="1"/>
</dbReference>
<dbReference type="Pfam" id="PF09366">
    <property type="entry name" value="DUF1997"/>
    <property type="match status" value="1"/>
</dbReference>
<organism evidence="1 2">
    <name type="scientific">Candidatus Synechococcus calcipolaris G9</name>
    <dbReference type="NCBI Taxonomy" id="1497997"/>
    <lineage>
        <taxon>Bacteria</taxon>
        <taxon>Bacillati</taxon>
        <taxon>Cyanobacteriota</taxon>
        <taxon>Cyanophyceae</taxon>
        <taxon>Synechococcales</taxon>
        <taxon>Synechococcaceae</taxon>
        <taxon>Synechococcus</taxon>
    </lineage>
</organism>
<comment type="caution">
    <text evidence="1">The sequence shown here is derived from an EMBL/GenBank/DDBJ whole genome shotgun (WGS) entry which is preliminary data.</text>
</comment>
<dbReference type="Proteomes" id="UP001154265">
    <property type="component" value="Unassembled WGS sequence"/>
</dbReference>
<reference evidence="1" key="2">
    <citation type="submission" date="2022-01" db="EMBL/GenBank/DDBJ databases">
        <authorList>
            <person name="Zivanovic Y."/>
            <person name="Moreira D."/>
            <person name="Lopez-Garcia P."/>
        </authorList>
    </citation>
    <scope>NUCLEOTIDE SEQUENCE</scope>
    <source>
        <strain evidence="1">G9</strain>
    </source>
</reference>
<dbReference type="EMBL" id="JAKKUT010000005">
    <property type="protein sequence ID" value="MDG2991816.1"/>
    <property type="molecule type" value="Genomic_DNA"/>
</dbReference>
<accession>A0ABT6F217</accession>
<reference evidence="1" key="1">
    <citation type="journal article" date="2022" name="Genome Biol. Evol.">
        <title>A New Gene Family Diagnostic for Intracellular Biomineralization of Amorphous Ca Carbonates by Cyanobacteria.</title>
        <authorList>
            <person name="Benzerara K."/>
            <person name="Duprat E."/>
            <person name="Bitard-Feildel T."/>
            <person name="Caumes G."/>
            <person name="Cassier-Chauvat C."/>
            <person name="Chauvat F."/>
            <person name="Dezi M."/>
            <person name="Diop S.I."/>
            <person name="Gaschignard G."/>
            <person name="Gorgen S."/>
            <person name="Gugger M."/>
            <person name="Lopez-Garcia P."/>
            <person name="Millet M."/>
            <person name="Skouri-Panet F."/>
            <person name="Moreira D."/>
            <person name="Callebaut I."/>
        </authorList>
    </citation>
    <scope>NUCLEOTIDE SEQUENCE</scope>
    <source>
        <strain evidence="1">G9</strain>
    </source>
</reference>
<dbReference type="PANTHER" id="PTHR34133">
    <property type="entry name" value="OS07G0633000 PROTEIN"/>
    <property type="match status" value="1"/>
</dbReference>
<proteinExistence type="predicted"/>
<dbReference type="InterPro" id="IPR018971">
    <property type="entry name" value="DUF1997"/>
</dbReference>
<evidence type="ECO:0000313" key="2">
    <source>
        <dbReference type="Proteomes" id="UP001154265"/>
    </source>
</evidence>
<dbReference type="RefSeq" id="WP_277867743.1">
    <property type="nucleotide sequence ID" value="NZ_JAKKUT010000005.1"/>
</dbReference>
<sequence>MYLNFSATQTVALDVPTQPTPIQHYLRQPKRLVYALTDPSRVEFLGENSFRLKMRPLNFLMVSLQPVVDLEVKTRADGRLTLRSLDCEIRGVDYINRRFRLDLAGHLRPQKTEQGIRLIGLADLRVGVDMPPPLSLTPMPILEATGNGLLKSVLLTIKQRLMNQLIFDYKSWAQEAEGIPLEDGNFPMAEPLYLGS</sequence>
<evidence type="ECO:0000313" key="1">
    <source>
        <dbReference type="EMBL" id="MDG2991816.1"/>
    </source>
</evidence>
<gene>
    <name evidence="1" type="ORF">L3556_12870</name>
</gene>